<feature type="transmembrane region" description="Helical" evidence="10">
    <location>
        <begin position="121"/>
        <end position="139"/>
    </location>
</feature>
<dbReference type="PROSITE" id="PS01032">
    <property type="entry name" value="PPM_1"/>
    <property type="match status" value="1"/>
</dbReference>
<organism evidence="12 13">
    <name type="scientific">Arachis hypogaea</name>
    <name type="common">Peanut</name>
    <dbReference type="NCBI Taxonomy" id="3818"/>
    <lineage>
        <taxon>Eukaryota</taxon>
        <taxon>Viridiplantae</taxon>
        <taxon>Streptophyta</taxon>
        <taxon>Embryophyta</taxon>
        <taxon>Tracheophyta</taxon>
        <taxon>Spermatophyta</taxon>
        <taxon>Magnoliopsida</taxon>
        <taxon>eudicotyledons</taxon>
        <taxon>Gunneridae</taxon>
        <taxon>Pentapetalae</taxon>
        <taxon>rosids</taxon>
        <taxon>fabids</taxon>
        <taxon>Fabales</taxon>
        <taxon>Fabaceae</taxon>
        <taxon>Papilionoideae</taxon>
        <taxon>50 kb inversion clade</taxon>
        <taxon>dalbergioids sensu lato</taxon>
        <taxon>Dalbergieae</taxon>
        <taxon>Pterocarpus clade</taxon>
        <taxon>Arachis</taxon>
    </lineage>
</organism>
<evidence type="ECO:0000256" key="1">
    <source>
        <dbReference type="ARBA" id="ARBA00001936"/>
    </source>
</evidence>
<dbReference type="InterPro" id="IPR000222">
    <property type="entry name" value="PP2C_BS"/>
</dbReference>
<dbReference type="Pfam" id="PF00481">
    <property type="entry name" value="PP2C"/>
    <property type="match status" value="1"/>
</dbReference>
<dbReference type="GO" id="GO:0004722">
    <property type="term" value="F:protein serine/threonine phosphatase activity"/>
    <property type="evidence" value="ECO:0007669"/>
    <property type="project" value="UniProtKB-EC"/>
</dbReference>
<evidence type="ECO:0000259" key="11">
    <source>
        <dbReference type="PROSITE" id="PS51746"/>
    </source>
</evidence>
<dbReference type="PROSITE" id="PS51746">
    <property type="entry name" value="PPM_2"/>
    <property type="match status" value="1"/>
</dbReference>
<comment type="cofactor">
    <cofactor evidence="2">
        <name>Mg(2+)</name>
        <dbReference type="ChEBI" id="CHEBI:18420"/>
    </cofactor>
</comment>
<evidence type="ECO:0000313" key="12">
    <source>
        <dbReference type="EMBL" id="RYQ97095.1"/>
    </source>
</evidence>
<evidence type="ECO:0000256" key="8">
    <source>
        <dbReference type="ARBA" id="ARBA00023211"/>
    </source>
</evidence>
<keyword evidence="7" id="KW-0904">Protein phosphatase</keyword>
<reference evidence="12 13" key="1">
    <citation type="submission" date="2019-01" db="EMBL/GenBank/DDBJ databases">
        <title>Sequencing of cultivated peanut Arachis hypogaea provides insights into genome evolution and oil improvement.</title>
        <authorList>
            <person name="Chen X."/>
        </authorList>
    </citation>
    <scope>NUCLEOTIDE SEQUENCE [LARGE SCALE GENOMIC DNA]</scope>
    <source>
        <strain evidence="13">cv. Fuhuasheng</strain>
        <tissue evidence="12">Leaves</tissue>
    </source>
</reference>
<evidence type="ECO:0000256" key="10">
    <source>
        <dbReference type="SAM" id="Phobius"/>
    </source>
</evidence>
<name>A0A444Y5A0_ARAHY</name>
<dbReference type="EC" id="3.1.3.16" evidence="3"/>
<comment type="cofactor">
    <cofactor evidence="1">
        <name>Mn(2+)</name>
        <dbReference type="ChEBI" id="CHEBI:29035"/>
    </cofactor>
</comment>
<dbReference type="AlphaFoldDB" id="A0A444Y5A0"/>
<evidence type="ECO:0000256" key="7">
    <source>
        <dbReference type="ARBA" id="ARBA00022912"/>
    </source>
</evidence>
<dbReference type="Proteomes" id="UP000289738">
    <property type="component" value="Chromosome B08"/>
</dbReference>
<evidence type="ECO:0000256" key="2">
    <source>
        <dbReference type="ARBA" id="ARBA00001946"/>
    </source>
</evidence>
<sequence length="275" mass="30627">MRPCRCVSPSEKEERELELCKGGAERAQGRSHRCRRILPLLPLLRSPSSSSPQAESPPSMVEPRRESARREETDRGGVRREEGDDVYVIAAKSHHRRWSLWPSGQPFLPPLMKLIGVARRLLSLYLVMLEAALLWVWLLKTAAGTPVFLVGRLDVMMVDTGSVLRSVGSLVNMMPEKDDDGRFASGGWKIWWSFCLFGIFDGHGSSHAIDETYQGTDSQFLDSEKDTFRDDGSTASTVVLIDNHLYVTNVGDSGTIILKAGKAIALSGVDEWKRN</sequence>
<feature type="region of interest" description="Disordered" evidence="9">
    <location>
        <begin position="43"/>
        <end position="79"/>
    </location>
</feature>
<dbReference type="InterPro" id="IPR001932">
    <property type="entry name" value="PPM-type_phosphatase-like_dom"/>
</dbReference>
<accession>A0A444Y5A0</accession>
<keyword evidence="13" id="KW-1185">Reference proteome</keyword>
<evidence type="ECO:0000256" key="6">
    <source>
        <dbReference type="ARBA" id="ARBA00022842"/>
    </source>
</evidence>
<dbReference type="SUPFAM" id="SSF81606">
    <property type="entry name" value="PP2C-like"/>
    <property type="match status" value="1"/>
</dbReference>
<keyword evidence="10" id="KW-0472">Membrane</keyword>
<gene>
    <name evidence="12" type="ORF">Ahy_B08g093090</name>
</gene>
<evidence type="ECO:0000256" key="4">
    <source>
        <dbReference type="ARBA" id="ARBA00022723"/>
    </source>
</evidence>
<keyword evidence="10" id="KW-1133">Transmembrane helix</keyword>
<feature type="compositionally biased region" description="Basic and acidic residues" evidence="9">
    <location>
        <begin position="62"/>
        <end position="79"/>
    </location>
</feature>
<comment type="caution">
    <text evidence="12">The sequence shown here is derived from an EMBL/GenBank/DDBJ whole genome shotgun (WGS) entry which is preliminary data.</text>
</comment>
<keyword evidence="10" id="KW-0812">Transmembrane</keyword>
<keyword evidence="8" id="KW-0464">Manganese</keyword>
<evidence type="ECO:0000256" key="9">
    <source>
        <dbReference type="SAM" id="MobiDB-lite"/>
    </source>
</evidence>
<protein>
    <recommendedName>
        <fullName evidence="3">protein-serine/threonine phosphatase</fullName>
        <ecNumber evidence="3">3.1.3.16</ecNumber>
    </recommendedName>
</protein>
<feature type="compositionally biased region" description="Low complexity" evidence="9">
    <location>
        <begin position="43"/>
        <end position="59"/>
    </location>
</feature>
<evidence type="ECO:0000256" key="3">
    <source>
        <dbReference type="ARBA" id="ARBA00013081"/>
    </source>
</evidence>
<keyword evidence="5" id="KW-0378">Hydrolase</keyword>
<feature type="domain" description="PPM-type phosphatase" evidence="11">
    <location>
        <begin position="179"/>
        <end position="275"/>
    </location>
</feature>
<evidence type="ECO:0000313" key="13">
    <source>
        <dbReference type="Proteomes" id="UP000289738"/>
    </source>
</evidence>
<dbReference type="STRING" id="3818.A0A444Y5A0"/>
<dbReference type="EMBL" id="SDMP01000018">
    <property type="protein sequence ID" value="RYQ97095.1"/>
    <property type="molecule type" value="Genomic_DNA"/>
</dbReference>
<dbReference type="InterPro" id="IPR036457">
    <property type="entry name" value="PPM-type-like_dom_sf"/>
</dbReference>
<keyword evidence="6" id="KW-0460">Magnesium</keyword>
<dbReference type="Gene3D" id="3.60.40.10">
    <property type="entry name" value="PPM-type phosphatase domain"/>
    <property type="match status" value="1"/>
</dbReference>
<dbReference type="GO" id="GO:0046872">
    <property type="term" value="F:metal ion binding"/>
    <property type="evidence" value="ECO:0007669"/>
    <property type="project" value="UniProtKB-KW"/>
</dbReference>
<evidence type="ECO:0000256" key="5">
    <source>
        <dbReference type="ARBA" id="ARBA00022801"/>
    </source>
</evidence>
<keyword evidence="4" id="KW-0479">Metal-binding</keyword>
<proteinExistence type="predicted"/>